<evidence type="ECO:0000313" key="2">
    <source>
        <dbReference type="Proteomes" id="UP000219914"/>
    </source>
</evidence>
<protein>
    <recommendedName>
        <fullName evidence="3">DUF982 domain-containing protein</fullName>
    </recommendedName>
</protein>
<reference evidence="1 2" key="1">
    <citation type="submission" date="2017-09" db="EMBL/GenBank/DDBJ databases">
        <title>Comparative genomics of rhizobia isolated from Phaseolus vulgaris in China.</title>
        <authorList>
            <person name="Tong W."/>
        </authorList>
    </citation>
    <scope>NUCLEOTIDE SEQUENCE [LARGE SCALE GENOMIC DNA]</scope>
    <source>
        <strain evidence="1 2">FH14</strain>
    </source>
</reference>
<organism evidence="1 2">
    <name type="scientific">Rhizobium hidalgonense</name>
    <dbReference type="NCBI Taxonomy" id="1538159"/>
    <lineage>
        <taxon>Bacteria</taxon>
        <taxon>Pseudomonadati</taxon>
        <taxon>Pseudomonadota</taxon>
        <taxon>Alphaproteobacteria</taxon>
        <taxon>Hyphomicrobiales</taxon>
        <taxon>Rhizobiaceae</taxon>
        <taxon>Rhizobium/Agrobacterium group</taxon>
        <taxon>Rhizobium</taxon>
    </lineage>
</organism>
<name>A0ABX4JYC4_9HYPH</name>
<evidence type="ECO:0008006" key="3">
    <source>
        <dbReference type="Google" id="ProtNLM"/>
    </source>
</evidence>
<gene>
    <name evidence="1" type="ORF">CO674_07205</name>
</gene>
<dbReference type="EMBL" id="NWSY01000004">
    <property type="protein sequence ID" value="PDT24464.1"/>
    <property type="molecule type" value="Genomic_DNA"/>
</dbReference>
<proteinExistence type="predicted"/>
<comment type="caution">
    <text evidence="1">The sequence shown here is derived from an EMBL/GenBank/DDBJ whole genome shotgun (WGS) entry which is preliminary data.</text>
</comment>
<dbReference type="Proteomes" id="UP000219914">
    <property type="component" value="Unassembled WGS sequence"/>
</dbReference>
<sequence length="67" mass="7342">MTIYDQDRSDSEKLYRALGMAVALAGARRPGMPLMADAGAWADLIRNFAEISDQEASELVNRLIQAS</sequence>
<evidence type="ECO:0000313" key="1">
    <source>
        <dbReference type="EMBL" id="PDT24464.1"/>
    </source>
</evidence>
<accession>A0ABX4JYC4</accession>
<keyword evidence="2" id="KW-1185">Reference proteome</keyword>
<dbReference type="RefSeq" id="WP_097533363.1">
    <property type="nucleotide sequence ID" value="NZ_LODW01000082.1"/>
</dbReference>